<keyword evidence="7" id="KW-0472">Membrane</keyword>
<dbReference type="Pfam" id="PF13087">
    <property type="entry name" value="AAA_12"/>
    <property type="match status" value="1"/>
</dbReference>
<evidence type="ECO:0000256" key="5">
    <source>
        <dbReference type="ARBA" id="ARBA00022840"/>
    </source>
</evidence>
<organism evidence="9 10">
    <name type="scientific">Crassostrea virginica</name>
    <name type="common">Eastern oyster</name>
    <dbReference type="NCBI Taxonomy" id="6565"/>
    <lineage>
        <taxon>Eukaryota</taxon>
        <taxon>Metazoa</taxon>
        <taxon>Spiralia</taxon>
        <taxon>Lophotrochozoa</taxon>
        <taxon>Mollusca</taxon>
        <taxon>Bivalvia</taxon>
        <taxon>Autobranchia</taxon>
        <taxon>Pteriomorphia</taxon>
        <taxon>Ostreida</taxon>
        <taxon>Ostreoidea</taxon>
        <taxon>Ostreidae</taxon>
        <taxon>Crassostrea</taxon>
    </lineage>
</organism>
<evidence type="ECO:0000313" key="9">
    <source>
        <dbReference type="Proteomes" id="UP000694844"/>
    </source>
</evidence>
<evidence type="ECO:0000256" key="3">
    <source>
        <dbReference type="ARBA" id="ARBA00022801"/>
    </source>
</evidence>
<accession>A0A8B8CIK1</accession>
<keyword evidence="2" id="KW-0547">Nucleotide-binding</keyword>
<dbReference type="PANTHER" id="PTHR43788:SF16">
    <property type="entry name" value="HELICASE WITH ZINC FINGER 2"/>
    <property type="match status" value="1"/>
</dbReference>
<evidence type="ECO:0000256" key="1">
    <source>
        <dbReference type="ARBA" id="ARBA00007913"/>
    </source>
</evidence>
<dbReference type="GO" id="GO:0005524">
    <property type="term" value="F:ATP binding"/>
    <property type="evidence" value="ECO:0007669"/>
    <property type="project" value="UniProtKB-KW"/>
</dbReference>
<proteinExistence type="inferred from homology"/>
<dbReference type="InterPro" id="IPR041677">
    <property type="entry name" value="DNA2/NAM7_AAA_11"/>
</dbReference>
<feature type="compositionally biased region" description="Basic and acidic residues" evidence="6">
    <location>
        <begin position="160"/>
        <end position="172"/>
    </location>
</feature>
<dbReference type="OrthoDB" id="6105569at2759"/>
<sequence>MHSILGHSVVKETKVEHILFAGYAHHQESGMIETIVSFVHSLFIFMWICFVCIWILSELFGNQDSAINGKTPKDSTKQEEQIRSLRNENPLKNKERPISRGKEATIRRNIDNDIRETDSSPELYIGPVNGIGNTMTSQITNPVGNQKNQPPIQSIASTSEKIKQDKSKEPMVETKGTTVNEDNQCSNYFGVNEVNKEMDLRLQDEPLGEKRKINCKRDFKQRVHTNDTFEKLPKDFAFNSSEFFDDSSDDDQLFINDEDNLSFYEKSRKHYNQECKEECIQTHLLTNGLELSEDYVSRYQGSSPKEFYDKMKDPSICINLCKTNPSKYKLCEVEIFNSHKALCRCIDDNMEIEISGRSNCGKVFNQDEVVVEMFPKRSKNVGSHIEENKLYGKIISITKTNKNRPRNPVFVCTLDNFHMYLMKPLCKTVPKIYVLNGEDKEDSRRKIKQYRHNSRTKELIFDNFISIDQSKLKEYIFLVCYIAWNDLYPRGAVIKFYDGNCDIQTSLRLLCLRNNVSVLYRKSTVDHTEEILSRETIEDKERRDYSDRLCVFSIDFDKTEDIDDALSVSITSAKEYEIGVHISDVSSIIKKNDPIDLEAQDRSTSYYPDRNYPPYHMFPEPLVTKRFSLFPDQKRKALSIFYKVDRSGKIFEQRIERTIIKSQKRFTYKKAQIILSSDDEKLKYRQELKILLKISKLLRLERLGNRIFSLPFESRYHIDSASSFQSLEVHHMVEEFMILANKTIAEKLVGNFPTCVPLRIQSEPPASSIDNWLECHPDIGHFVLSLQHQRLKPNVVLSFDNIPEDHTSLPIPIQQYIWTKIVTNLKERKYENASKYIGTDKFHPKQATAYESWISFQETSSYQCSGVSKNNLHFSLRISPYVHFTSPIRRYADLIIHRLVHAMIDNHESPYTSEEVGQLCKKINGNRSRDFQKQCRLLHLASQLLLEPILLHGLVTSASDKSMFICFPGNRGLTKSCGEIQFQLLKLKSKPKLESKDSTVLVTLNWQQRLYSSLGVACTDRETSYNSGQIDINPHQKVVFVPFPKWRNLINCLVKQNFSSIDMDIFKENSLITVNECNGTHNDATSESSDGEIKKLQTEFSSTIRKSQVISVQLGCEKSGGLVAPSVHLVELTRNIKFCIQHMSKPVKCFASYAHLHDCNRKNRTACLKEYIQRWKKIFRMESSTKAVKSTSIIINDLHVSFQGDKGCFVLSKLFCQERDIFIDFTWNEEDKMETSHQTDFLCIRCELVGGEPSKAKADCPPDERWIWVGHGKTKCFQTGKENKDIKVYFKLHKESRKPENAMVDAKTSTGLEYTVEILQMNVDDKQIEKALLRIDKVPLAEFIALNEKIPKLDEHDKSSKQIEVIDQSLPRNNKKQLIAIRKALSSRFTLIQGPPGTGKTLTGIKLILLFTKVNLDRKNRGEHYQVVYCGPSNKAVDLVARWIIKKIPHLSPDMVRMYGSSVENTIFPVPNRDYINQSSCKDNRPDSELADISLHNLIRQKDRPYAEEITMFDKKFKANPDEATLEDITTYKRVVSKAGQEELQKYDVIFCTTAVATNSNFLKATKGKYFQLIIDEAGMCTEPETLAPIIATEAKQVVLIGDHKQLQPIVICHEAAKFGLSKSLFERYANNAVMLDTQYRMNPKICEFPSQQFYEGELRTEPAGRWIVDEPLKIWRNPRIPLLFCHIEGEEETQAVDTEEGNQQSRRNRAEVDHVVKVYEYLMSHNKMEGRHVKVMSQYNAQCFAIREALKRKGFDNPNVTTVVASQGGEWDYVIFSAVRSLPEYKIEKYRNKGWCQKNLGFITDVHQINVVLTRASKGIIIIGNKNLLQCDDTWKALLYHYARLGCVEDAETQDLTPIPRSKRRRSNRK</sequence>
<dbReference type="InterPro" id="IPR027417">
    <property type="entry name" value="P-loop_NTPase"/>
</dbReference>
<keyword evidence="7" id="KW-0812">Transmembrane</keyword>
<feature type="region of interest" description="Disordered" evidence="6">
    <location>
        <begin position="66"/>
        <end position="109"/>
    </location>
</feature>
<dbReference type="GO" id="GO:0016787">
    <property type="term" value="F:hydrolase activity"/>
    <property type="evidence" value="ECO:0007669"/>
    <property type="project" value="UniProtKB-KW"/>
</dbReference>
<dbReference type="InterPro" id="IPR041679">
    <property type="entry name" value="DNA2/NAM7-like_C"/>
</dbReference>
<comment type="similarity">
    <text evidence="1">Belongs to the DNA2/NAM7 helicase family.</text>
</comment>
<evidence type="ECO:0000313" key="10">
    <source>
        <dbReference type="RefSeq" id="XP_022315662.1"/>
    </source>
</evidence>
<dbReference type="InterPro" id="IPR012340">
    <property type="entry name" value="NA-bd_OB-fold"/>
</dbReference>
<feature type="transmembrane region" description="Helical" evidence="7">
    <location>
        <begin position="35"/>
        <end position="56"/>
    </location>
</feature>
<dbReference type="CDD" id="cd18808">
    <property type="entry name" value="SF1_C_Upf1"/>
    <property type="match status" value="1"/>
</dbReference>
<dbReference type="InterPro" id="IPR022966">
    <property type="entry name" value="RNase_II/R_CS"/>
</dbReference>
<dbReference type="Pfam" id="PF25049">
    <property type="entry name" value="OB_HELZ2"/>
    <property type="match status" value="1"/>
</dbReference>
<dbReference type="GO" id="GO:0004540">
    <property type="term" value="F:RNA nuclease activity"/>
    <property type="evidence" value="ECO:0007669"/>
    <property type="project" value="InterPro"/>
</dbReference>
<dbReference type="KEGG" id="cvn:111119609"/>
<evidence type="ECO:0000256" key="6">
    <source>
        <dbReference type="SAM" id="MobiDB-lite"/>
    </source>
</evidence>
<dbReference type="RefSeq" id="XP_022315662.1">
    <property type="nucleotide sequence ID" value="XM_022459954.1"/>
</dbReference>
<reference evidence="10" key="1">
    <citation type="submission" date="2025-08" db="UniProtKB">
        <authorList>
            <consortium name="RefSeq"/>
        </authorList>
    </citation>
    <scope>IDENTIFICATION</scope>
    <source>
        <tissue evidence="10">Whole sample</tissue>
    </source>
</reference>
<dbReference type="InterPro" id="IPR047187">
    <property type="entry name" value="SF1_C_Upf1"/>
</dbReference>
<name>A0A8B8CIK1_CRAVI</name>
<dbReference type="Proteomes" id="UP000694844">
    <property type="component" value="Chromosome 2"/>
</dbReference>
<dbReference type="GO" id="GO:0043139">
    <property type="term" value="F:5'-3' DNA helicase activity"/>
    <property type="evidence" value="ECO:0007669"/>
    <property type="project" value="TreeGrafter"/>
</dbReference>
<dbReference type="PROSITE" id="PS01175">
    <property type="entry name" value="RIBONUCLEASE_II"/>
    <property type="match status" value="1"/>
</dbReference>
<dbReference type="Pfam" id="PF00773">
    <property type="entry name" value="RNB"/>
    <property type="match status" value="1"/>
</dbReference>
<feature type="region of interest" description="Disordered" evidence="6">
    <location>
        <begin position="157"/>
        <end position="180"/>
    </location>
</feature>
<dbReference type="InterPro" id="IPR056787">
    <property type="entry name" value="OB_HELZ2"/>
</dbReference>
<evidence type="ECO:0000256" key="7">
    <source>
        <dbReference type="SAM" id="Phobius"/>
    </source>
</evidence>
<dbReference type="SMART" id="SM00955">
    <property type="entry name" value="RNB"/>
    <property type="match status" value="1"/>
</dbReference>
<dbReference type="SUPFAM" id="SSF50249">
    <property type="entry name" value="Nucleic acid-binding proteins"/>
    <property type="match status" value="1"/>
</dbReference>
<dbReference type="SUPFAM" id="SSF52540">
    <property type="entry name" value="P-loop containing nucleoside triphosphate hydrolases"/>
    <property type="match status" value="1"/>
</dbReference>
<keyword evidence="4" id="KW-0347">Helicase</keyword>
<feature type="domain" description="RNB" evidence="8">
    <location>
        <begin position="542"/>
        <end position="906"/>
    </location>
</feature>
<evidence type="ECO:0000256" key="2">
    <source>
        <dbReference type="ARBA" id="ARBA00022741"/>
    </source>
</evidence>
<keyword evidence="9" id="KW-1185">Reference proteome</keyword>
<evidence type="ECO:0000259" key="8">
    <source>
        <dbReference type="SMART" id="SM00955"/>
    </source>
</evidence>
<evidence type="ECO:0000256" key="4">
    <source>
        <dbReference type="ARBA" id="ARBA00022806"/>
    </source>
</evidence>
<dbReference type="GO" id="GO:0003723">
    <property type="term" value="F:RNA binding"/>
    <property type="evidence" value="ECO:0007669"/>
    <property type="project" value="InterPro"/>
</dbReference>
<dbReference type="InterPro" id="IPR050534">
    <property type="entry name" value="Coronavir_polyprotein_1ab"/>
</dbReference>
<protein>
    <submittedName>
        <fullName evidence="10">Helicase with zinc finger domain 2-like</fullName>
    </submittedName>
</protein>
<keyword evidence="7" id="KW-1133">Transmembrane helix</keyword>
<dbReference type="Pfam" id="PF13086">
    <property type="entry name" value="AAA_11"/>
    <property type="match status" value="1"/>
</dbReference>
<dbReference type="InterPro" id="IPR001900">
    <property type="entry name" value="RNase_II/R"/>
</dbReference>
<dbReference type="GeneID" id="111119609"/>
<dbReference type="Gene3D" id="3.40.50.300">
    <property type="entry name" value="P-loop containing nucleotide triphosphate hydrolases"/>
    <property type="match status" value="2"/>
</dbReference>
<keyword evidence="5" id="KW-0067">ATP-binding</keyword>
<dbReference type="PANTHER" id="PTHR43788">
    <property type="entry name" value="DNA2/NAM7 HELICASE FAMILY MEMBER"/>
    <property type="match status" value="1"/>
</dbReference>
<keyword evidence="3" id="KW-0378">Hydrolase</keyword>
<gene>
    <name evidence="10" type="primary">LOC111119609</name>
</gene>
<feature type="compositionally biased region" description="Basic and acidic residues" evidence="6">
    <location>
        <begin position="71"/>
        <end position="109"/>
    </location>
</feature>